<gene>
    <name evidence="3" type="ORF">yc1106_09280</name>
</gene>
<dbReference type="Gene3D" id="3.40.50.300">
    <property type="entry name" value="P-loop containing nucleotide triphosphate hydrolases"/>
    <property type="match status" value="1"/>
</dbReference>
<evidence type="ECO:0000313" key="3">
    <source>
        <dbReference type="EMBL" id="USP82006.1"/>
    </source>
</evidence>
<dbReference type="Proteomes" id="UP001056012">
    <property type="component" value="Chromosome 7"/>
</dbReference>
<dbReference type="SUPFAM" id="SSF48452">
    <property type="entry name" value="TPR-like"/>
    <property type="match status" value="2"/>
</dbReference>
<reference evidence="3" key="1">
    <citation type="submission" date="2021-12" db="EMBL/GenBank/DDBJ databases">
        <title>Curvularia clavata genome.</title>
        <authorList>
            <person name="Cao Y."/>
        </authorList>
    </citation>
    <scope>NUCLEOTIDE SEQUENCE</scope>
    <source>
        <strain evidence="3">Yc1106</strain>
    </source>
</reference>
<feature type="repeat" description="TPR" evidence="1">
    <location>
        <begin position="845"/>
        <end position="878"/>
    </location>
</feature>
<keyword evidence="1" id="KW-0802">TPR repeat</keyword>
<dbReference type="VEuPathDB" id="FungiDB:yc1106_09280"/>
<dbReference type="GO" id="GO:0043531">
    <property type="term" value="F:ADP binding"/>
    <property type="evidence" value="ECO:0007669"/>
    <property type="project" value="InterPro"/>
</dbReference>
<feature type="repeat" description="TPR" evidence="1">
    <location>
        <begin position="719"/>
        <end position="752"/>
    </location>
</feature>
<dbReference type="InterPro" id="IPR027417">
    <property type="entry name" value="P-loop_NTPase"/>
</dbReference>
<sequence length="1004" mass="113311">MTSIRLLQHNPDGGIVFRETTSSDVPAYAILSHTWGKEEITFQDIEAGAYMGKAVRKAGWEKIQFCAKQAVADGLQYFWIDTCCIDKKNAVELGAAINSMFRWYQNAARCYVYLADVAKTKEMDSEETWKKAFRTSRWFSRGWTLQELIAPRLVDFFSLEGERLGNKLSLEPEIHNITGIARAALRGDTLSSFSTRERRSWAEHRNTTIEEDKAYCLIGIFNISMVPNYGEGQDKAFRRLEEEIHRSYKGVDFEQYAIKLNLASIPEAAQFVARERELLNMQELLYGHSSRSIIVIHGLGGIGKTQLAVEYVRRYQEKYTAVFWLNANDEDSLRLSFRAIAQLILKYHPSTAVLRNIDLEGDLVQVVNAVKSWLGHRDNTSWLMIYDNYDNPRTSSYSDPSTVDLRQYLPGSDQGSVIITTRSANVTLGQRLHVQKLTGLEDGLKILSNTSRRGNIEHDPDARALVVKLDGLPLALSTAGAYLEHVTTSFADYLRLYEVSWSKLQRTSPRLNSYEDRSLYTTWQVTFDRIRKQNPASAQLLKLWAYFDKQDLWFGLLQHAHSADDEWIQQLTEDELSFHEAVRLLCEYGLAHPEASSSQQSGSAGYGMHSCVHSWTMSVLNDGWDDKLSKLALACVASAVPEKSADKWWLIQRRLLQHATRHDQSIIKGMVDVTGMEWAVYNLGNLYADQGKLVEAEKMYKRALRGEEESLGPNHTSTLDMVNNLGILYVKQGKLVEAEKVYERALRGNEEAFGLNHTSTLATVNNLGILYVSQGKLAEAEKMYERALQGYEEAFGLNHTSTLATVNNLGILYVSQGKLAEAEKMYERALQGYEEALGFHHTSKLDTVNNLGNLYVEQGKLVEAEKMYERALRGNEEAFGSNHISTLDTVNNLGSLYCSQGKLVEAEKMYKRALQGYKSALGDGTSQYYLPALDLFENLGDLYKLQGKPVEAQAMYTSALSGIQHVLGPSSERCTQLASRIHSLSVLQTQGQSRQQSAEHQEPT</sequence>
<dbReference type="EMBL" id="CP089280">
    <property type="protein sequence ID" value="USP82006.1"/>
    <property type="molecule type" value="Genomic_DNA"/>
</dbReference>
<proteinExistence type="predicted"/>
<dbReference type="PANTHER" id="PTHR10622">
    <property type="entry name" value="HET DOMAIN-CONTAINING PROTEIN"/>
    <property type="match status" value="1"/>
</dbReference>
<dbReference type="SUPFAM" id="SSF52540">
    <property type="entry name" value="P-loop containing nucleoside triphosphate hydrolases"/>
    <property type="match status" value="1"/>
</dbReference>
<dbReference type="InterPro" id="IPR011990">
    <property type="entry name" value="TPR-like_helical_dom_sf"/>
</dbReference>
<dbReference type="InterPro" id="IPR019734">
    <property type="entry name" value="TPR_rpt"/>
</dbReference>
<dbReference type="Gene3D" id="1.25.40.10">
    <property type="entry name" value="Tetratricopeptide repeat domain"/>
    <property type="match status" value="2"/>
</dbReference>
<evidence type="ECO:0000259" key="2">
    <source>
        <dbReference type="Pfam" id="PF06985"/>
    </source>
</evidence>
<keyword evidence="4" id="KW-1185">Reference proteome</keyword>
<evidence type="ECO:0000256" key="1">
    <source>
        <dbReference type="PROSITE-ProRule" id="PRU00339"/>
    </source>
</evidence>
<evidence type="ECO:0000313" key="4">
    <source>
        <dbReference type="Proteomes" id="UP001056012"/>
    </source>
</evidence>
<dbReference type="PRINTS" id="PR00364">
    <property type="entry name" value="DISEASERSIST"/>
</dbReference>
<dbReference type="Pfam" id="PF13424">
    <property type="entry name" value="TPR_12"/>
    <property type="match status" value="3"/>
</dbReference>
<feature type="domain" description="Heterokaryon incompatibility" evidence="2">
    <location>
        <begin position="28"/>
        <end position="120"/>
    </location>
</feature>
<dbReference type="PROSITE" id="PS50005">
    <property type="entry name" value="TPR"/>
    <property type="match status" value="5"/>
</dbReference>
<feature type="repeat" description="TPR" evidence="1">
    <location>
        <begin position="761"/>
        <end position="794"/>
    </location>
</feature>
<feature type="repeat" description="TPR" evidence="1">
    <location>
        <begin position="803"/>
        <end position="836"/>
    </location>
</feature>
<dbReference type="OrthoDB" id="674604at2759"/>
<dbReference type="Pfam" id="PF06985">
    <property type="entry name" value="HET"/>
    <property type="match status" value="1"/>
</dbReference>
<organism evidence="3 4">
    <name type="scientific">Curvularia clavata</name>
    <dbReference type="NCBI Taxonomy" id="95742"/>
    <lineage>
        <taxon>Eukaryota</taxon>
        <taxon>Fungi</taxon>
        <taxon>Dikarya</taxon>
        <taxon>Ascomycota</taxon>
        <taxon>Pezizomycotina</taxon>
        <taxon>Dothideomycetes</taxon>
        <taxon>Pleosporomycetidae</taxon>
        <taxon>Pleosporales</taxon>
        <taxon>Pleosporineae</taxon>
        <taxon>Pleosporaceae</taxon>
        <taxon>Curvularia</taxon>
    </lineage>
</organism>
<dbReference type="SMART" id="SM00028">
    <property type="entry name" value="TPR"/>
    <property type="match status" value="7"/>
</dbReference>
<dbReference type="InterPro" id="IPR010730">
    <property type="entry name" value="HET"/>
</dbReference>
<accession>A0A9Q8ZH72</accession>
<protein>
    <recommendedName>
        <fullName evidence="2">Heterokaryon incompatibility domain-containing protein</fullName>
    </recommendedName>
</protein>
<feature type="repeat" description="TPR" evidence="1">
    <location>
        <begin position="677"/>
        <end position="710"/>
    </location>
</feature>
<dbReference type="AlphaFoldDB" id="A0A9Q8ZH72"/>
<dbReference type="PANTHER" id="PTHR10622:SF13">
    <property type="entry name" value="NACHT DOMAIN-CONTAINING PROTEIN"/>
    <property type="match status" value="1"/>
</dbReference>
<name>A0A9Q8ZH72_CURCL</name>